<evidence type="ECO:0000256" key="1">
    <source>
        <dbReference type="SAM" id="MobiDB-lite"/>
    </source>
</evidence>
<organism evidence="2 3">
    <name type="scientific">Trichoderma harzianum CBS 226.95</name>
    <dbReference type="NCBI Taxonomy" id="983964"/>
    <lineage>
        <taxon>Eukaryota</taxon>
        <taxon>Fungi</taxon>
        <taxon>Dikarya</taxon>
        <taxon>Ascomycota</taxon>
        <taxon>Pezizomycotina</taxon>
        <taxon>Sordariomycetes</taxon>
        <taxon>Hypocreomycetidae</taxon>
        <taxon>Hypocreales</taxon>
        <taxon>Hypocreaceae</taxon>
        <taxon>Trichoderma</taxon>
    </lineage>
</organism>
<name>A0A2T4AFN2_TRIHA</name>
<protein>
    <submittedName>
        <fullName evidence="2">Uncharacterized protein</fullName>
    </submittedName>
</protein>
<dbReference type="RefSeq" id="XP_024775405.1">
    <property type="nucleotide sequence ID" value="XM_024918958.1"/>
</dbReference>
<sequence length="70" mass="8020">MAWIILPQALMGLLSKESQSLISFQDWPLFNLPLRPESPPRRYCNSTGSKKYGKGRERVRSTIPTHLHSP</sequence>
<accession>A0A2T4AFN2</accession>
<dbReference type="Proteomes" id="UP000241690">
    <property type="component" value="Unassembled WGS sequence"/>
</dbReference>
<feature type="region of interest" description="Disordered" evidence="1">
    <location>
        <begin position="40"/>
        <end position="70"/>
    </location>
</feature>
<keyword evidence="3" id="KW-1185">Reference proteome</keyword>
<evidence type="ECO:0000313" key="3">
    <source>
        <dbReference type="Proteomes" id="UP000241690"/>
    </source>
</evidence>
<gene>
    <name evidence="2" type="ORF">M431DRAFT_507391</name>
</gene>
<reference evidence="2 3" key="1">
    <citation type="submission" date="2016-07" db="EMBL/GenBank/DDBJ databases">
        <title>Multiple horizontal gene transfer events from other fungi enriched the ability of initially mycotrophic Trichoderma (Ascomycota) to feed on dead plant biomass.</title>
        <authorList>
            <consortium name="DOE Joint Genome Institute"/>
            <person name="Aerts A."/>
            <person name="Atanasova L."/>
            <person name="Chenthamara K."/>
            <person name="Zhang J."/>
            <person name="Grujic M."/>
            <person name="Henrissat B."/>
            <person name="Kuo A."/>
            <person name="Salamov A."/>
            <person name="Lipzen A."/>
            <person name="Labutti K."/>
            <person name="Barry K."/>
            <person name="Miao Y."/>
            <person name="Rahimi M.J."/>
            <person name="Shen Q."/>
            <person name="Grigoriev I.V."/>
            <person name="Kubicek C.P."/>
            <person name="Druzhinina I.S."/>
        </authorList>
    </citation>
    <scope>NUCLEOTIDE SEQUENCE [LARGE SCALE GENOMIC DNA]</scope>
    <source>
        <strain evidence="2 3">CBS 226.95</strain>
    </source>
</reference>
<dbReference type="AlphaFoldDB" id="A0A2T4AFN2"/>
<dbReference type="EMBL" id="KZ679679">
    <property type="protein sequence ID" value="PTB55728.1"/>
    <property type="molecule type" value="Genomic_DNA"/>
</dbReference>
<evidence type="ECO:0000313" key="2">
    <source>
        <dbReference type="EMBL" id="PTB55728.1"/>
    </source>
</evidence>
<dbReference type="GeneID" id="36627527"/>
<proteinExistence type="predicted"/>